<comment type="caution">
    <text evidence="3">The sequence shown here is derived from an EMBL/GenBank/DDBJ whole genome shotgun (WGS) entry which is preliminary data.</text>
</comment>
<dbReference type="Pfam" id="PF15359">
    <property type="entry name" value="CDV3"/>
    <property type="match status" value="1"/>
</dbReference>
<evidence type="ECO:0000256" key="2">
    <source>
        <dbReference type="SAM" id="MobiDB-lite"/>
    </source>
</evidence>
<dbReference type="InterPro" id="IPR026806">
    <property type="entry name" value="CDV3"/>
</dbReference>
<keyword evidence="4" id="KW-1185">Reference proteome</keyword>
<accession>A0AAV4GA24</accession>
<dbReference type="Proteomes" id="UP000762676">
    <property type="component" value="Unassembled WGS sequence"/>
</dbReference>
<gene>
    <name evidence="3" type="ORF">ElyMa_004069300</name>
</gene>
<dbReference type="PANTHER" id="PTHR16284">
    <property type="entry name" value="PROTEIN CDV3 HOMOLOG"/>
    <property type="match status" value="1"/>
</dbReference>
<feature type="compositionally biased region" description="Acidic residues" evidence="2">
    <location>
        <begin position="45"/>
        <end position="55"/>
    </location>
</feature>
<proteinExistence type="inferred from homology"/>
<evidence type="ECO:0000313" key="3">
    <source>
        <dbReference type="EMBL" id="GFR81425.1"/>
    </source>
</evidence>
<protein>
    <submittedName>
        <fullName evidence="3">CDV3-like protein</fullName>
    </submittedName>
</protein>
<feature type="region of interest" description="Disordered" evidence="2">
    <location>
        <begin position="36"/>
        <end position="77"/>
    </location>
</feature>
<dbReference type="EMBL" id="BMAT01008271">
    <property type="protein sequence ID" value="GFR81425.1"/>
    <property type="molecule type" value="Genomic_DNA"/>
</dbReference>
<dbReference type="AlphaFoldDB" id="A0AAV4GA24"/>
<evidence type="ECO:0000313" key="4">
    <source>
        <dbReference type="Proteomes" id="UP000762676"/>
    </source>
</evidence>
<comment type="similarity">
    <text evidence="1">Belongs to the CDV3 family.</text>
</comment>
<organism evidence="3 4">
    <name type="scientific">Elysia marginata</name>
    <dbReference type="NCBI Taxonomy" id="1093978"/>
    <lineage>
        <taxon>Eukaryota</taxon>
        <taxon>Metazoa</taxon>
        <taxon>Spiralia</taxon>
        <taxon>Lophotrochozoa</taxon>
        <taxon>Mollusca</taxon>
        <taxon>Gastropoda</taxon>
        <taxon>Heterobranchia</taxon>
        <taxon>Euthyneura</taxon>
        <taxon>Panpulmonata</taxon>
        <taxon>Sacoglossa</taxon>
        <taxon>Placobranchoidea</taxon>
        <taxon>Plakobranchidae</taxon>
        <taxon>Elysia</taxon>
    </lineage>
</organism>
<dbReference type="PANTHER" id="PTHR16284:SF13">
    <property type="entry name" value="PROTEIN CDV3 HOMOLOG"/>
    <property type="match status" value="1"/>
</dbReference>
<sequence>MDFITQIEDEEWKDFEEEKKADYTGLCIQTLQIAAKEEQDKESGDCDDDGDDEDGENRGKKDGASGPWAKNNTTVPGLYTNHPHGTGLVHLKFYPPCLPIYAPAPSLPNPKRANIIYSMVVVTTKEDENSCSVTVSDSGFFRTSQWLPDPLIFVTDFIIHSVRLDDVACV</sequence>
<reference evidence="3 4" key="1">
    <citation type="journal article" date="2021" name="Elife">
        <title>Chloroplast acquisition without the gene transfer in kleptoplastic sea slugs, Plakobranchus ocellatus.</title>
        <authorList>
            <person name="Maeda T."/>
            <person name="Takahashi S."/>
            <person name="Yoshida T."/>
            <person name="Shimamura S."/>
            <person name="Takaki Y."/>
            <person name="Nagai Y."/>
            <person name="Toyoda A."/>
            <person name="Suzuki Y."/>
            <person name="Arimoto A."/>
            <person name="Ishii H."/>
            <person name="Satoh N."/>
            <person name="Nishiyama T."/>
            <person name="Hasebe M."/>
            <person name="Maruyama T."/>
            <person name="Minagawa J."/>
            <person name="Obokata J."/>
            <person name="Shigenobu S."/>
        </authorList>
    </citation>
    <scope>NUCLEOTIDE SEQUENCE [LARGE SCALE GENOMIC DNA]</scope>
</reference>
<dbReference type="GO" id="GO:0005737">
    <property type="term" value="C:cytoplasm"/>
    <property type="evidence" value="ECO:0007669"/>
    <property type="project" value="TreeGrafter"/>
</dbReference>
<evidence type="ECO:0000256" key="1">
    <source>
        <dbReference type="ARBA" id="ARBA00006062"/>
    </source>
</evidence>
<name>A0AAV4GA24_9GAST</name>